<evidence type="ECO:0000313" key="3">
    <source>
        <dbReference type="Proteomes" id="UP000608594"/>
    </source>
</evidence>
<dbReference type="AlphaFoldDB" id="A0A926JD93"/>
<accession>A0A926JD93</accession>
<gene>
    <name evidence="2" type="ORF">H4P12_08150</name>
</gene>
<sequence>MNTNQLFNMFGRMLTRHLMNWGTNKAIDRMSKSGGKTPAQSAQNAKAMRQNSKRMRQAIDMIRRMSR</sequence>
<reference evidence="2" key="1">
    <citation type="submission" date="2020-08" db="EMBL/GenBank/DDBJ databases">
        <title>Paracoccus amoyensis sp. nov., isolated from the surface seawater at coast of Xiamen, Fujian.</title>
        <authorList>
            <person name="Lyu L."/>
        </authorList>
    </citation>
    <scope>NUCLEOTIDE SEQUENCE</scope>
    <source>
        <strain evidence="2">11-3</strain>
    </source>
</reference>
<proteinExistence type="predicted"/>
<dbReference type="RefSeq" id="WP_187793143.1">
    <property type="nucleotide sequence ID" value="NZ_JACOQL010000002.1"/>
</dbReference>
<dbReference type="Proteomes" id="UP000608594">
    <property type="component" value="Unassembled WGS sequence"/>
</dbReference>
<dbReference type="EMBL" id="JACOQL010000002">
    <property type="protein sequence ID" value="MBC9246683.1"/>
    <property type="molecule type" value="Genomic_DNA"/>
</dbReference>
<name>A0A926JD93_9RHOB</name>
<protein>
    <submittedName>
        <fullName evidence="2">Uncharacterized protein</fullName>
    </submittedName>
</protein>
<keyword evidence="3" id="KW-1185">Reference proteome</keyword>
<feature type="region of interest" description="Disordered" evidence="1">
    <location>
        <begin position="31"/>
        <end position="53"/>
    </location>
</feature>
<evidence type="ECO:0000313" key="2">
    <source>
        <dbReference type="EMBL" id="MBC9246683.1"/>
    </source>
</evidence>
<comment type="caution">
    <text evidence="2">The sequence shown here is derived from an EMBL/GenBank/DDBJ whole genome shotgun (WGS) entry which is preliminary data.</text>
</comment>
<organism evidence="2 3">
    <name type="scientific">Paracoccus amoyensis</name>
    <dbReference type="NCBI Taxonomy" id="2760093"/>
    <lineage>
        <taxon>Bacteria</taxon>
        <taxon>Pseudomonadati</taxon>
        <taxon>Pseudomonadota</taxon>
        <taxon>Alphaproteobacteria</taxon>
        <taxon>Rhodobacterales</taxon>
        <taxon>Paracoccaceae</taxon>
        <taxon>Paracoccus</taxon>
    </lineage>
</organism>
<evidence type="ECO:0000256" key="1">
    <source>
        <dbReference type="SAM" id="MobiDB-lite"/>
    </source>
</evidence>